<dbReference type="PANTHER" id="PTHR38370">
    <property type="entry name" value="BETA-1,4-XYLOSIDASE"/>
    <property type="match status" value="1"/>
</dbReference>
<organism evidence="2 3">
    <name type="scientific">Senna tora</name>
    <dbReference type="NCBI Taxonomy" id="362788"/>
    <lineage>
        <taxon>Eukaryota</taxon>
        <taxon>Viridiplantae</taxon>
        <taxon>Streptophyta</taxon>
        <taxon>Embryophyta</taxon>
        <taxon>Tracheophyta</taxon>
        <taxon>Spermatophyta</taxon>
        <taxon>Magnoliopsida</taxon>
        <taxon>eudicotyledons</taxon>
        <taxon>Gunneridae</taxon>
        <taxon>Pentapetalae</taxon>
        <taxon>rosids</taxon>
        <taxon>fabids</taxon>
        <taxon>Fabales</taxon>
        <taxon>Fabaceae</taxon>
        <taxon>Caesalpinioideae</taxon>
        <taxon>Cassia clade</taxon>
        <taxon>Senna</taxon>
    </lineage>
</organism>
<proteinExistence type="predicted"/>
<dbReference type="EMBL" id="JAAIUW010000002">
    <property type="protein sequence ID" value="KAF7840740.1"/>
    <property type="molecule type" value="Genomic_DNA"/>
</dbReference>
<feature type="region of interest" description="Disordered" evidence="1">
    <location>
        <begin position="83"/>
        <end position="102"/>
    </location>
</feature>
<protein>
    <submittedName>
        <fullName evidence="2">Putative beta-D-xylosidase 5-like protein</fullName>
    </submittedName>
</protein>
<keyword evidence="3" id="KW-1185">Reference proteome</keyword>
<accession>A0A834X9V0</accession>
<dbReference type="OrthoDB" id="1929722at2759"/>
<evidence type="ECO:0000313" key="2">
    <source>
        <dbReference type="EMBL" id="KAF7840740.1"/>
    </source>
</evidence>
<feature type="compositionally biased region" description="Polar residues" evidence="1">
    <location>
        <begin position="85"/>
        <end position="98"/>
    </location>
</feature>
<evidence type="ECO:0000256" key="1">
    <source>
        <dbReference type="SAM" id="MobiDB-lite"/>
    </source>
</evidence>
<gene>
    <name evidence="2" type="ORF">G2W53_003038</name>
</gene>
<comment type="caution">
    <text evidence="2">The sequence shown here is derived from an EMBL/GenBank/DDBJ whole genome shotgun (WGS) entry which is preliminary data.</text>
</comment>
<dbReference type="Proteomes" id="UP000634136">
    <property type="component" value="Unassembled WGS sequence"/>
</dbReference>
<feature type="region of interest" description="Disordered" evidence="1">
    <location>
        <begin position="15"/>
        <end position="66"/>
    </location>
</feature>
<sequence length="117" mass="12914">MEGLIPYLLHAIKKQNSPTKTYHHRRSFSHSESSNRSYHMLLGSDSFSGSSHRRTRSDLPPATTDFSENRYAVDGFLVSPRSPPSFLSSVPSTPSATNKVVPPHAAAQIKGIHLVED</sequence>
<reference evidence="2" key="1">
    <citation type="submission" date="2020-09" db="EMBL/GenBank/DDBJ databases">
        <title>Genome-Enabled Discovery of Anthraquinone Biosynthesis in Senna tora.</title>
        <authorList>
            <person name="Kang S.-H."/>
            <person name="Pandey R.P."/>
            <person name="Lee C.-M."/>
            <person name="Sim J.-S."/>
            <person name="Jeong J.-T."/>
            <person name="Choi B.-S."/>
            <person name="Jung M."/>
            <person name="Ginzburg D."/>
            <person name="Zhao K."/>
            <person name="Won S.Y."/>
            <person name="Oh T.-J."/>
            <person name="Yu Y."/>
            <person name="Kim N.-H."/>
            <person name="Lee O.R."/>
            <person name="Lee T.-H."/>
            <person name="Bashyal P."/>
            <person name="Kim T.-S."/>
            <person name="Lee W.-H."/>
            <person name="Kawkins C."/>
            <person name="Kim C.-K."/>
            <person name="Kim J.S."/>
            <person name="Ahn B.O."/>
            <person name="Rhee S.Y."/>
            <person name="Sohng J.K."/>
        </authorList>
    </citation>
    <scope>NUCLEOTIDE SEQUENCE</scope>
    <source>
        <tissue evidence="2">Leaf</tissue>
    </source>
</reference>
<dbReference type="PANTHER" id="PTHR38370:SF1">
    <property type="entry name" value="BETA-1,4-XYLOSIDASE"/>
    <property type="match status" value="1"/>
</dbReference>
<name>A0A834X9V0_9FABA</name>
<evidence type="ECO:0000313" key="3">
    <source>
        <dbReference type="Proteomes" id="UP000634136"/>
    </source>
</evidence>
<dbReference type="AlphaFoldDB" id="A0A834X9V0"/>